<protein>
    <submittedName>
        <fullName evidence="1">Uncharacterized protein</fullName>
    </submittedName>
</protein>
<gene>
    <name evidence="1" type="ORF">GUJ93_ZPchr0005g14923</name>
</gene>
<organism evidence="1 2">
    <name type="scientific">Zizania palustris</name>
    <name type="common">Northern wild rice</name>
    <dbReference type="NCBI Taxonomy" id="103762"/>
    <lineage>
        <taxon>Eukaryota</taxon>
        <taxon>Viridiplantae</taxon>
        <taxon>Streptophyta</taxon>
        <taxon>Embryophyta</taxon>
        <taxon>Tracheophyta</taxon>
        <taxon>Spermatophyta</taxon>
        <taxon>Magnoliopsida</taxon>
        <taxon>Liliopsida</taxon>
        <taxon>Poales</taxon>
        <taxon>Poaceae</taxon>
        <taxon>BOP clade</taxon>
        <taxon>Oryzoideae</taxon>
        <taxon>Oryzeae</taxon>
        <taxon>Zizaniinae</taxon>
        <taxon>Zizania</taxon>
    </lineage>
</organism>
<dbReference type="EMBL" id="JAAALK010000284">
    <property type="protein sequence ID" value="KAG8069290.1"/>
    <property type="molecule type" value="Genomic_DNA"/>
</dbReference>
<dbReference type="AlphaFoldDB" id="A0A8J5S5G8"/>
<reference evidence="1" key="2">
    <citation type="submission" date="2021-02" db="EMBL/GenBank/DDBJ databases">
        <authorList>
            <person name="Kimball J.A."/>
            <person name="Haas M.W."/>
            <person name="Macchietto M."/>
            <person name="Kono T."/>
            <person name="Duquette J."/>
            <person name="Shao M."/>
        </authorList>
    </citation>
    <scope>NUCLEOTIDE SEQUENCE</scope>
    <source>
        <tissue evidence="1">Fresh leaf tissue</tissue>
    </source>
</reference>
<reference evidence="1" key="1">
    <citation type="journal article" date="2021" name="bioRxiv">
        <title>Whole Genome Assembly and Annotation of Northern Wild Rice, Zizania palustris L., Supports a Whole Genome Duplication in the Zizania Genus.</title>
        <authorList>
            <person name="Haas M."/>
            <person name="Kono T."/>
            <person name="Macchietto M."/>
            <person name="Millas R."/>
            <person name="McGilp L."/>
            <person name="Shao M."/>
            <person name="Duquette J."/>
            <person name="Hirsch C.N."/>
            <person name="Kimball J."/>
        </authorList>
    </citation>
    <scope>NUCLEOTIDE SEQUENCE</scope>
    <source>
        <tissue evidence="1">Fresh leaf tissue</tissue>
    </source>
</reference>
<sequence length="559" mass="59609">MDAIILHADARRRGEASVMSRTSRKGEENPSSAPFSPVLLCAAPSAYAYHSLLLDPFPAAWICALAAGSAARPPDLRPHRWIRAAAASRPAAAVGTTRHAHAASNESPIVSSHQADAKSTLQLPSQVKSGWDGMLGRPSMADIVKMGRPQGQARPVIRSVATNTGMPIGAVSLSEVDCITTDKIPNGASEVHPASNDSSIDVLPTGEGLEVAESVATVKPGPLTVDINKDGGEEDTNFDGIKEMSASDSDGLTSSIPYNASGTKIQSEHTQIATSLNNDLIVETNDCQPDVTAFEHHHDSEGNMSITEKQFEQLTLREEKKSKSSEDNPAVIIPYHLQVSNVDCAHLTFGSFVSGTLDAPVSLKPANSDGEVAAVSDNHSIDQSDVRIHEHENKDTETPAADEHVTSTTKSDIENLDIMTVQQPELRTTDLINVTNNSVYNTSSTPDYATSNAVQPDSSAYTYVQENRQLQNISPLSSFMQGNIPDGPLPPALPPLREFDPAFSLLLTNPPLSTMIHGTPSSMCNVAVSTQPQEASRQLVADAMVDDSPYRLVASASRD</sequence>
<proteinExistence type="predicted"/>
<dbReference type="Proteomes" id="UP000729402">
    <property type="component" value="Unassembled WGS sequence"/>
</dbReference>
<dbReference type="PANTHER" id="PTHR46445">
    <property type="entry name" value="RNA POLYMERASE II DEGRADATION FACTOR-LIKE PROTEIN (DUF1296)"/>
    <property type="match status" value="1"/>
</dbReference>
<accession>A0A8J5S5G8</accession>
<evidence type="ECO:0000313" key="1">
    <source>
        <dbReference type="EMBL" id="KAG8069290.1"/>
    </source>
</evidence>
<dbReference type="PANTHER" id="PTHR46445:SF8">
    <property type="entry name" value="OS05G0581800 PROTEIN"/>
    <property type="match status" value="1"/>
</dbReference>
<comment type="caution">
    <text evidence="1">The sequence shown here is derived from an EMBL/GenBank/DDBJ whole genome shotgun (WGS) entry which is preliminary data.</text>
</comment>
<keyword evidence="2" id="KW-1185">Reference proteome</keyword>
<name>A0A8J5S5G8_ZIZPA</name>
<dbReference type="OrthoDB" id="762072at2759"/>
<evidence type="ECO:0000313" key="2">
    <source>
        <dbReference type="Proteomes" id="UP000729402"/>
    </source>
</evidence>